<feature type="repeat" description="PPR" evidence="2">
    <location>
        <begin position="189"/>
        <end position="219"/>
    </location>
</feature>
<dbReference type="PANTHER" id="PTHR47926:SF537">
    <property type="entry name" value="PENTACOTRIPEPTIDE-REPEAT REGION OF PRORP DOMAIN-CONTAINING PROTEIN"/>
    <property type="match status" value="1"/>
</dbReference>
<dbReference type="Pfam" id="PF01535">
    <property type="entry name" value="PPR"/>
    <property type="match status" value="1"/>
</dbReference>
<feature type="repeat" description="PPR" evidence="2">
    <location>
        <begin position="220"/>
        <end position="254"/>
    </location>
</feature>
<evidence type="ECO:0008006" key="4">
    <source>
        <dbReference type="Google" id="ProtNLM"/>
    </source>
</evidence>
<dbReference type="PANTHER" id="PTHR47926">
    <property type="entry name" value="PENTATRICOPEPTIDE REPEAT-CONTAINING PROTEIN"/>
    <property type="match status" value="1"/>
</dbReference>
<organism evidence="3">
    <name type="scientific">Nymphaea colorata</name>
    <name type="common">pocket water lily</name>
    <dbReference type="NCBI Taxonomy" id="210225"/>
    <lineage>
        <taxon>Eukaryota</taxon>
        <taxon>Viridiplantae</taxon>
        <taxon>Streptophyta</taxon>
        <taxon>Embryophyta</taxon>
        <taxon>Tracheophyta</taxon>
        <taxon>Spermatophyta</taxon>
        <taxon>Magnoliopsida</taxon>
        <taxon>Nymphaeales</taxon>
        <taxon>Nymphaeaceae</taxon>
        <taxon>Nymphaea</taxon>
    </lineage>
</organism>
<feature type="repeat" description="PPR" evidence="2">
    <location>
        <begin position="321"/>
        <end position="355"/>
    </location>
</feature>
<proteinExistence type="predicted"/>
<keyword evidence="1" id="KW-0677">Repeat</keyword>
<evidence type="ECO:0000256" key="2">
    <source>
        <dbReference type="PROSITE-ProRule" id="PRU00708"/>
    </source>
</evidence>
<dbReference type="Pfam" id="PF20431">
    <property type="entry name" value="E_motif"/>
    <property type="match status" value="1"/>
</dbReference>
<dbReference type="Gene3D" id="1.25.40.10">
    <property type="entry name" value="Tetratricopeptide repeat domain"/>
    <property type="match status" value="3"/>
</dbReference>
<dbReference type="FunFam" id="1.25.40.10:FF:000348">
    <property type="entry name" value="Pentatricopeptide repeat-containing protein chloroplastic"/>
    <property type="match status" value="1"/>
</dbReference>
<dbReference type="InterPro" id="IPR046960">
    <property type="entry name" value="PPR_At4g14850-like_plant"/>
</dbReference>
<gene>
    <name evidence="3" type="ORF">NYM_LOCUS9340</name>
</gene>
<dbReference type="NCBIfam" id="TIGR00756">
    <property type="entry name" value="PPR"/>
    <property type="match status" value="6"/>
</dbReference>
<dbReference type="PROSITE" id="PS51375">
    <property type="entry name" value="PPR"/>
    <property type="match status" value="5"/>
</dbReference>
<dbReference type="GO" id="GO:0009451">
    <property type="term" value="P:RNA modification"/>
    <property type="evidence" value="ECO:0007669"/>
    <property type="project" value="InterPro"/>
</dbReference>
<dbReference type="InterPro" id="IPR011990">
    <property type="entry name" value="TPR-like_helical_dom_sf"/>
</dbReference>
<sequence length="552" mass="61747">MLVMQMKFTISACTVQSVPPHSLATNPSILSLFLQCQHQNHLHQIHAHFIKTNNSNNKFYVSKLLSLYTQFDLLHHARLLFNQTRKPNTLLCNMLMKGYEQHGLFDEILHLYLHMLQEDIKPDFFTFPLVFRSCASLSALEFALSTYSRAFKSGLDCNIYVQNSAIGAYCGLGYVGLARQVFDEMSEPDVVSWTTLISGYCQVGDVNNAGLLFGLMPEKDVVAWGAMISGYAQNGYHNEALSSFVEMLEEGVEATEFAIVSALSACSNLGVLKLGLSIHGYVVRRGLELSVFMGTALIDMFCKCGDTTSALTIFNRMHEKNSASWNAIIGGFAMHGHAEEAIEMFVQMEEKQAMPNAITLSNVLCACTHAGLVEEGRHYFDYMINRYGIEPNVDHYGCMVDLLGRAGCVNEAYELIRYMPMEPNEVVWGALLGACRIHGNLDLGEIALEKLIELDPRNSGNYVLLANMYAELGRWEDADRVRAAMKESGVTKTPGYSSIEVNGLVHEFHAREWCHPDSTEIYEVLAMLTDHLGTSGYKPRMNRYKNSEEDCS</sequence>
<reference evidence="3" key="1">
    <citation type="submission" date="2019-09" db="EMBL/GenBank/DDBJ databases">
        <authorList>
            <person name="Zhang L."/>
        </authorList>
    </citation>
    <scope>NUCLEOTIDE SEQUENCE</scope>
</reference>
<feature type="repeat" description="PPR" evidence="2">
    <location>
        <begin position="88"/>
        <end position="122"/>
    </location>
</feature>
<dbReference type="GO" id="GO:0003723">
    <property type="term" value="F:RNA binding"/>
    <property type="evidence" value="ECO:0007669"/>
    <property type="project" value="InterPro"/>
</dbReference>
<protein>
    <recommendedName>
        <fullName evidence="4">Pentacotripeptide-repeat region of PRORP domain-containing protein</fullName>
    </recommendedName>
</protein>
<evidence type="ECO:0000313" key="3">
    <source>
        <dbReference type="EMBL" id="VVV84051.1"/>
    </source>
</evidence>
<dbReference type="EMBL" id="LR721778">
    <property type="protein sequence ID" value="VVV84051.1"/>
    <property type="molecule type" value="Genomic_DNA"/>
</dbReference>
<dbReference type="InterPro" id="IPR002885">
    <property type="entry name" value="PPR_rpt"/>
</dbReference>
<dbReference type="AlphaFoldDB" id="A0A5K0Z2C8"/>
<dbReference type="Gramene" id="NC13G0026020.1">
    <property type="protein sequence ID" value="NC13G0026020.1:cds"/>
    <property type="gene ID" value="NC13G0026020"/>
</dbReference>
<feature type="repeat" description="PPR" evidence="2">
    <location>
        <begin position="458"/>
        <end position="492"/>
    </location>
</feature>
<accession>A0A5K0Z2C8</accession>
<evidence type="ECO:0000256" key="1">
    <source>
        <dbReference type="ARBA" id="ARBA00022737"/>
    </source>
</evidence>
<dbReference type="FunFam" id="1.25.40.10:FF:000184">
    <property type="entry name" value="Pentatricopeptide repeat-containing protein, chloroplastic"/>
    <property type="match status" value="1"/>
</dbReference>
<name>A0A5K0Z2C8_9MAGN</name>
<dbReference type="Pfam" id="PF12854">
    <property type="entry name" value="PPR_1"/>
    <property type="match status" value="1"/>
</dbReference>
<dbReference type="SUPFAM" id="SSF48452">
    <property type="entry name" value="TPR-like"/>
    <property type="match status" value="1"/>
</dbReference>
<dbReference type="InterPro" id="IPR046848">
    <property type="entry name" value="E_motif"/>
</dbReference>
<dbReference type="OrthoDB" id="1882346at2759"/>
<dbReference type="Pfam" id="PF13041">
    <property type="entry name" value="PPR_2"/>
    <property type="match status" value="3"/>
</dbReference>
<dbReference type="OMA" id="DHAKRPN"/>